<dbReference type="GO" id="GO:0047372">
    <property type="term" value="F:monoacylglycerol lipase activity"/>
    <property type="evidence" value="ECO:0007669"/>
    <property type="project" value="TreeGrafter"/>
</dbReference>
<dbReference type="InterPro" id="IPR050266">
    <property type="entry name" value="AB_hydrolase_sf"/>
</dbReference>
<keyword evidence="3" id="KW-1185">Reference proteome</keyword>
<dbReference type="SUPFAM" id="SSF53474">
    <property type="entry name" value="alpha/beta-Hydrolases"/>
    <property type="match status" value="1"/>
</dbReference>
<name>A0A5Q2RQ32_9ACTN</name>
<dbReference type="RefSeq" id="WP_153759423.1">
    <property type="nucleotide sequence ID" value="NZ_CP045851.1"/>
</dbReference>
<dbReference type="InterPro" id="IPR000639">
    <property type="entry name" value="Epox_hydrolase-like"/>
</dbReference>
<organism evidence="2 3">
    <name type="scientific">Actinomarinicola tropica</name>
    <dbReference type="NCBI Taxonomy" id="2789776"/>
    <lineage>
        <taxon>Bacteria</taxon>
        <taxon>Bacillati</taxon>
        <taxon>Actinomycetota</taxon>
        <taxon>Acidimicrobiia</taxon>
        <taxon>Acidimicrobiales</taxon>
        <taxon>Iamiaceae</taxon>
        <taxon>Actinomarinicola</taxon>
    </lineage>
</organism>
<dbReference type="KEGG" id="atq:GH723_09520"/>
<feature type="domain" description="AB hydrolase-1" evidence="1">
    <location>
        <begin position="26"/>
        <end position="266"/>
    </location>
</feature>
<gene>
    <name evidence="2" type="ORF">GH723_09520</name>
</gene>
<dbReference type="GO" id="GO:0046464">
    <property type="term" value="P:acylglycerol catabolic process"/>
    <property type="evidence" value="ECO:0007669"/>
    <property type="project" value="TreeGrafter"/>
</dbReference>
<dbReference type="EMBL" id="CP045851">
    <property type="protein sequence ID" value="QGG95315.1"/>
    <property type="molecule type" value="Genomic_DNA"/>
</dbReference>
<reference evidence="2 3" key="1">
    <citation type="submission" date="2019-11" db="EMBL/GenBank/DDBJ databases">
        <authorList>
            <person name="He Y."/>
        </authorList>
    </citation>
    <scope>NUCLEOTIDE SEQUENCE [LARGE SCALE GENOMIC DNA]</scope>
    <source>
        <strain evidence="2 3">SCSIO 58843</strain>
    </source>
</reference>
<evidence type="ECO:0000259" key="1">
    <source>
        <dbReference type="Pfam" id="PF00561"/>
    </source>
</evidence>
<keyword evidence="2" id="KW-0378">Hydrolase</keyword>
<dbReference type="Pfam" id="PF00561">
    <property type="entry name" value="Abhydrolase_1"/>
    <property type="match status" value="1"/>
</dbReference>
<dbReference type="InterPro" id="IPR000073">
    <property type="entry name" value="AB_hydrolase_1"/>
</dbReference>
<dbReference type="GO" id="GO:0016020">
    <property type="term" value="C:membrane"/>
    <property type="evidence" value="ECO:0007669"/>
    <property type="project" value="TreeGrafter"/>
</dbReference>
<evidence type="ECO:0000313" key="2">
    <source>
        <dbReference type="EMBL" id="QGG95315.1"/>
    </source>
</evidence>
<dbReference type="PANTHER" id="PTHR43798:SF5">
    <property type="entry name" value="MONOACYLGLYCEROL LIPASE ABHD6"/>
    <property type="match status" value="1"/>
</dbReference>
<dbReference type="PRINTS" id="PR00111">
    <property type="entry name" value="ABHYDROLASE"/>
</dbReference>
<protein>
    <submittedName>
        <fullName evidence="2">Alpha/beta fold hydrolase</fullName>
    </submittedName>
</protein>
<sequence>MADIRSSTIQIHGHDVTYRRGGRGEVVVLIHGLAGSSRTWREIMPTLADSYDVIAPDLLGHGESAKPVGDYSLGAFASGLRDLLGALDVPSATIVGQSFGGGVAMQLAYQHPELCDRLVLIASGGLGREVSWLLRLVTLPGVEHLMPLVFPRVAADRGEDLNRFLARRGVHLPHVAEMWRAYASLAGVENRAAFIRTIRGVVEPRGQVVSALDRLYLAAHLPTLIVWGDADDIIPVSHAHAAHAAIPGSRLVILDGVGHFPHLQAPDALLEALTDFLATTPAAGSSAA</sequence>
<dbReference type="PANTHER" id="PTHR43798">
    <property type="entry name" value="MONOACYLGLYCEROL LIPASE"/>
    <property type="match status" value="1"/>
</dbReference>
<dbReference type="Gene3D" id="3.40.50.1820">
    <property type="entry name" value="alpha/beta hydrolase"/>
    <property type="match status" value="1"/>
</dbReference>
<accession>A0A5Q2RQ32</accession>
<dbReference type="Proteomes" id="UP000334019">
    <property type="component" value="Chromosome"/>
</dbReference>
<dbReference type="AlphaFoldDB" id="A0A5Q2RQ32"/>
<dbReference type="PRINTS" id="PR00412">
    <property type="entry name" value="EPOXHYDRLASE"/>
</dbReference>
<proteinExistence type="predicted"/>
<evidence type="ECO:0000313" key="3">
    <source>
        <dbReference type="Proteomes" id="UP000334019"/>
    </source>
</evidence>
<dbReference type="InterPro" id="IPR029058">
    <property type="entry name" value="AB_hydrolase_fold"/>
</dbReference>